<name>A0A6J6ZU03_9ZZZZ</name>
<evidence type="ECO:0000313" key="1">
    <source>
        <dbReference type="EMBL" id="CAB4823997.1"/>
    </source>
</evidence>
<dbReference type="EMBL" id="CAFAAY010000135">
    <property type="protein sequence ID" value="CAB4823997.1"/>
    <property type="molecule type" value="Genomic_DNA"/>
</dbReference>
<gene>
    <name evidence="1" type="ORF">UFOPK3124_01199</name>
</gene>
<sequence>MVVPAVIVVAPEVFPNAALLFASITPVLNVVKPL</sequence>
<dbReference type="AlphaFoldDB" id="A0A6J6ZU03"/>
<reference evidence="1" key="1">
    <citation type="submission" date="2020-05" db="EMBL/GenBank/DDBJ databases">
        <authorList>
            <person name="Chiriac C."/>
            <person name="Salcher M."/>
            <person name="Ghai R."/>
            <person name="Kavagutti S V."/>
        </authorList>
    </citation>
    <scope>NUCLEOTIDE SEQUENCE</scope>
</reference>
<proteinExistence type="predicted"/>
<protein>
    <submittedName>
        <fullName evidence="1">Unannotated protein</fullName>
    </submittedName>
</protein>
<organism evidence="1">
    <name type="scientific">freshwater metagenome</name>
    <dbReference type="NCBI Taxonomy" id="449393"/>
    <lineage>
        <taxon>unclassified sequences</taxon>
        <taxon>metagenomes</taxon>
        <taxon>ecological metagenomes</taxon>
    </lineage>
</organism>
<accession>A0A6J6ZU03</accession>